<proteinExistence type="inferred from homology"/>
<comment type="subunit">
    <text evidence="4 7">Homododecamer.</text>
</comment>
<dbReference type="GO" id="GO:0019631">
    <property type="term" value="P:quinate catabolic process"/>
    <property type="evidence" value="ECO:0007669"/>
    <property type="project" value="TreeGrafter"/>
</dbReference>
<dbReference type="CDD" id="cd00466">
    <property type="entry name" value="DHQase_II"/>
    <property type="match status" value="1"/>
</dbReference>
<evidence type="ECO:0000256" key="9">
    <source>
        <dbReference type="PIRSR" id="PIRSR001399-2"/>
    </source>
</evidence>
<dbReference type="Pfam" id="PF01220">
    <property type="entry name" value="DHquinase_II"/>
    <property type="match status" value="1"/>
</dbReference>
<dbReference type="PIRSF" id="PIRSF001399">
    <property type="entry name" value="DHquinase_II"/>
    <property type="match status" value="1"/>
</dbReference>
<evidence type="ECO:0000313" key="12">
    <source>
        <dbReference type="Proteomes" id="UP001431532"/>
    </source>
</evidence>
<feature type="binding site" evidence="7 9">
    <location>
        <position position="110"/>
    </location>
    <ligand>
        <name>substrate</name>
    </ligand>
</feature>
<keyword evidence="12" id="KW-1185">Reference proteome</keyword>
<evidence type="ECO:0000256" key="5">
    <source>
        <dbReference type="ARBA" id="ARBA00012060"/>
    </source>
</evidence>
<dbReference type="AlphaFoldDB" id="A0AAW6U602"/>
<evidence type="ECO:0000256" key="2">
    <source>
        <dbReference type="ARBA" id="ARBA00004902"/>
    </source>
</evidence>
<feature type="binding site" evidence="7 9">
    <location>
        <begin position="100"/>
        <end position="101"/>
    </location>
    <ligand>
        <name>substrate</name>
    </ligand>
</feature>
<feature type="binding site" evidence="7 9">
    <location>
        <position position="79"/>
    </location>
    <ligand>
        <name>substrate</name>
    </ligand>
</feature>
<feature type="site" description="Transition state stabilizer" evidence="7 10">
    <location>
        <position position="17"/>
    </location>
</feature>
<feature type="binding site" evidence="7 9">
    <location>
        <position position="73"/>
    </location>
    <ligand>
        <name>substrate</name>
    </ligand>
</feature>
<dbReference type="GO" id="GO:0009423">
    <property type="term" value="P:chorismate biosynthetic process"/>
    <property type="evidence" value="ECO:0007669"/>
    <property type="project" value="UniProtKB-UniRule"/>
</dbReference>
<evidence type="ECO:0000256" key="3">
    <source>
        <dbReference type="ARBA" id="ARBA00011037"/>
    </source>
</evidence>
<accession>A0AAW6U602</accession>
<feature type="binding site" evidence="7 9">
    <location>
        <position position="86"/>
    </location>
    <ligand>
        <name>substrate</name>
    </ligand>
</feature>
<sequence>MNILVIHGPNLNMLGKRDPKLYGAFTLEHLYEELSTNHFPEINFTFFQSNFEGEIIEVIQQSLEESYDALLINPGAYSHTSIAIRDALELLEIPKVEVHISDVENRESFRKVDYIKDVCNERFMGKKIDSYLEAIQYLLNLED</sequence>
<gene>
    <name evidence="7" type="primary">aroQ</name>
    <name evidence="11" type="ORF">QJ521_02055</name>
</gene>
<dbReference type="PANTHER" id="PTHR21272">
    <property type="entry name" value="CATABOLIC 3-DEHYDROQUINASE"/>
    <property type="match status" value="1"/>
</dbReference>
<evidence type="ECO:0000256" key="6">
    <source>
        <dbReference type="ARBA" id="ARBA00023239"/>
    </source>
</evidence>
<dbReference type="InterPro" id="IPR001874">
    <property type="entry name" value="DHquinase_II"/>
</dbReference>
<evidence type="ECO:0000256" key="8">
    <source>
        <dbReference type="PIRSR" id="PIRSR001399-1"/>
    </source>
</evidence>
<organism evidence="11 12">
    <name type="scientific">Peloplasma aerotolerans</name>
    <dbReference type="NCBI Taxonomy" id="3044389"/>
    <lineage>
        <taxon>Bacteria</taxon>
        <taxon>Bacillati</taxon>
        <taxon>Mycoplasmatota</taxon>
        <taxon>Mollicutes</taxon>
        <taxon>Acholeplasmatales</taxon>
        <taxon>Acholeplasmataceae</taxon>
        <taxon>Peloplasma</taxon>
    </lineage>
</organism>
<feature type="active site" description="Proton acceptor" evidence="7 8">
    <location>
        <position position="22"/>
    </location>
</feature>
<dbReference type="GO" id="GO:0009073">
    <property type="term" value="P:aromatic amino acid family biosynthetic process"/>
    <property type="evidence" value="ECO:0007669"/>
    <property type="project" value="UniProtKB-KW"/>
</dbReference>
<comment type="catalytic activity">
    <reaction evidence="1 7">
        <text>3-dehydroquinate = 3-dehydroshikimate + H2O</text>
        <dbReference type="Rhea" id="RHEA:21096"/>
        <dbReference type="ChEBI" id="CHEBI:15377"/>
        <dbReference type="ChEBI" id="CHEBI:16630"/>
        <dbReference type="ChEBI" id="CHEBI:32364"/>
        <dbReference type="EC" id="4.2.1.10"/>
    </reaction>
</comment>
<dbReference type="NCBIfam" id="NF003807">
    <property type="entry name" value="PRK05395.1-4"/>
    <property type="match status" value="1"/>
</dbReference>
<evidence type="ECO:0000256" key="4">
    <source>
        <dbReference type="ARBA" id="ARBA00011193"/>
    </source>
</evidence>
<comment type="pathway">
    <text evidence="2 7">Metabolic intermediate biosynthesis; chorismate biosynthesis; chorismate from D-erythrose 4-phosphate and phosphoenolpyruvate: step 3/7.</text>
</comment>
<keyword evidence="7" id="KW-0028">Amino-acid biosynthesis</keyword>
<dbReference type="Gene3D" id="3.40.50.9100">
    <property type="entry name" value="Dehydroquinase, class II"/>
    <property type="match status" value="1"/>
</dbReference>
<comment type="caution">
    <text evidence="11">The sequence shown here is derived from an EMBL/GenBank/DDBJ whole genome shotgun (WGS) entry which is preliminary data.</text>
</comment>
<evidence type="ECO:0000256" key="10">
    <source>
        <dbReference type="PIRSR" id="PIRSR001399-3"/>
    </source>
</evidence>
<name>A0AAW6U602_9MOLU</name>
<dbReference type="NCBIfam" id="NF003805">
    <property type="entry name" value="PRK05395.1-2"/>
    <property type="match status" value="1"/>
</dbReference>
<comment type="function">
    <text evidence="7">Catalyzes a trans-dehydration via an enolate intermediate.</text>
</comment>
<reference evidence="11" key="1">
    <citation type="submission" date="2023-05" db="EMBL/GenBank/DDBJ databases">
        <title>Mariniplasma microaerophilum sp. nov., a novel anaerobic mollicute isolated from terrestrial mud volcano, Taman Peninsula, Russia.</title>
        <authorList>
            <person name="Khomyakova M.A."/>
            <person name="Merkel A.Y."/>
            <person name="Slobodkin A.I."/>
        </authorList>
    </citation>
    <scope>NUCLEOTIDE SEQUENCE</scope>
    <source>
        <strain evidence="11">M4Ah</strain>
    </source>
</reference>
<evidence type="ECO:0000256" key="1">
    <source>
        <dbReference type="ARBA" id="ARBA00001864"/>
    </source>
</evidence>
<keyword evidence="6 7" id="KW-0456">Lyase</keyword>
<dbReference type="EMBL" id="JASCXW010000003">
    <property type="protein sequence ID" value="MDI6452335.1"/>
    <property type="molecule type" value="Genomic_DNA"/>
</dbReference>
<dbReference type="InterPro" id="IPR036441">
    <property type="entry name" value="DHquinase_II_sf"/>
</dbReference>
<feature type="active site" description="Proton donor" evidence="7 8">
    <location>
        <position position="99"/>
    </location>
</feature>
<dbReference type="PROSITE" id="PS01029">
    <property type="entry name" value="DEHYDROQUINASE_II"/>
    <property type="match status" value="1"/>
</dbReference>
<dbReference type="EC" id="4.2.1.10" evidence="5 7"/>
<dbReference type="GO" id="GO:0003855">
    <property type="term" value="F:3-dehydroquinate dehydratase activity"/>
    <property type="evidence" value="ECO:0007669"/>
    <property type="project" value="UniProtKB-UniRule"/>
</dbReference>
<keyword evidence="7" id="KW-0057">Aromatic amino acid biosynthesis</keyword>
<dbReference type="HAMAP" id="MF_00169">
    <property type="entry name" value="AroQ"/>
    <property type="match status" value="1"/>
</dbReference>
<dbReference type="PANTHER" id="PTHR21272:SF3">
    <property type="entry name" value="CATABOLIC 3-DEHYDROQUINASE"/>
    <property type="match status" value="1"/>
</dbReference>
<dbReference type="GO" id="GO:0008652">
    <property type="term" value="P:amino acid biosynthetic process"/>
    <property type="evidence" value="ECO:0007669"/>
    <property type="project" value="UniProtKB-KW"/>
</dbReference>
<evidence type="ECO:0000313" key="11">
    <source>
        <dbReference type="EMBL" id="MDI6452335.1"/>
    </source>
</evidence>
<dbReference type="Proteomes" id="UP001431532">
    <property type="component" value="Unassembled WGS sequence"/>
</dbReference>
<dbReference type="InterPro" id="IPR018509">
    <property type="entry name" value="DHquinase_II_CS"/>
</dbReference>
<protein>
    <recommendedName>
        <fullName evidence="5 7">3-dehydroquinate dehydratase</fullName>
        <shortName evidence="7">3-dehydroquinase</shortName>
        <ecNumber evidence="5 7">4.2.1.10</ecNumber>
    </recommendedName>
    <alternativeName>
        <fullName evidence="7">Type II DHQase</fullName>
    </alternativeName>
</protein>
<dbReference type="RefSeq" id="WP_282838750.1">
    <property type="nucleotide sequence ID" value="NZ_JASCXW010000003.1"/>
</dbReference>
<evidence type="ECO:0000256" key="7">
    <source>
        <dbReference type="HAMAP-Rule" id="MF_00169"/>
    </source>
</evidence>
<comment type="similarity">
    <text evidence="3 7">Belongs to the type-II 3-dehydroquinase family.</text>
</comment>
<dbReference type="SUPFAM" id="SSF52304">
    <property type="entry name" value="Type II 3-dehydroquinate dehydratase"/>
    <property type="match status" value="1"/>
</dbReference>